<keyword evidence="2" id="KW-0732">Signal</keyword>
<accession>A0ABP0P056</accession>
<name>A0ABP0P056_9DINO</name>
<feature type="chain" id="PRO_5046693664" evidence="2">
    <location>
        <begin position="21"/>
        <end position="203"/>
    </location>
</feature>
<feature type="signal peptide" evidence="2">
    <location>
        <begin position="1"/>
        <end position="20"/>
    </location>
</feature>
<proteinExistence type="predicted"/>
<keyword evidence="1" id="KW-0175">Coiled coil</keyword>
<evidence type="ECO:0000256" key="1">
    <source>
        <dbReference type="SAM" id="Coils"/>
    </source>
</evidence>
<reference evidence="3 4" key="1">
    <citation type="submission" date="2024-02" db="EMBL/GenBank/DDBJ databases">
        <authorList>
            <person name="Chen Y."/>
            <person name="Shah S."/>
            <person name="Dougan E. K."/>
            <person name="Thang M."/>
            <person name="Chan C."/>
        </authorList>
    </citation>
    <scope>NUCLEOTIDE SEQUENCE [LARGE SCALE GENOMIC DNA]</scope>
</reference>
<evidence type="ECO:0000313" key="3">
    <source>
        <dbReference type="EMBL" id="CAK9068090.1"/>
    </source>
</evidence>
<evidence type="ECO:0000313" key="4">
    <source>
        <dbReference type="Proteomes" id="UP001642484"/>
    </source>
</evidence>
<keyword evidence="4" id="KW-1185">Reference proteome</keyword>
<gene>
    <name evidence="3" type="ORF">CCMP2556_LOCUS33441</name>
</gene>
<evidence type="ECO:0000256" key="2">
    <source>
        <dbReference type="SAM" id="SignalP"/>
    </source>
</evidence>
<sequence>MPRFALATWTLLSFFGPVLGDVQELEQKLQRLKAKADADPQTQQTLADLEQQLKGLKEQLKKTKDEMERPQKETAQADDRWAGACFAMAAEVRGGSISEEDMRFLERLAEGNVTLEEAAEVQLIRLATVCLGKRLDEGSEDYAKARELQFQFSRERKRGRVLSLPAEWVEEAEGAAVKEQAPWTERDQPVSAAVDWEVVIDSS</sequence>
<organism evidence="3 4">
    <name type="scientific">Durusdinium trenchii</name>
    <dbReference type="NCBI Taxonomy" id="1381693"/>
    <lineage>
        <taxon>Eukaryota</taxon>
        <taxon>Sar</taxon>
        <taxon>Alveolata</taxon>
        <taxon>Dinophyceae</taxon>
        <taxon>Suessiales</taxon>
        <taxon>Symbiodiniaceae</taxon>
        <taxon>Durusdinium</taxon>
    </lineage>
</organism>
<protein>
    <submittedName>
        <fullName evidence="3">Uncharacterized protein</fullName>
    </submittedName>
</protein>
<dbReference type="EMBL" id="CAXAMN010022295">
    <property type="protein sequence ID" value="CAK9068090.1"/>
    <property type="molecule type" value="Genomic_DNA"/>
</dbReference>
<feature type="coiled-coil region" evidence="1">
    <location>
        <begin position="39"/>
        <end position="73"/>
    </location>
</feature>
<comment type="caution">
    <text evidence="3">The sequence shown here is derived from an EMBL/GenBank/DDBJ whole genome shotgun (WGS) entry which is preliminary data.</text>
</comment>
<dbReference type="Proteomes" id="UP001642484">
    <property type="component" value="Unassembled WGS sequence"/>
</dbReference>